<keyword evidence="2" id="KW-1185">Reference proteome</keyword>
<dbReference type="Proteomes" id="UP000494165">
    <property type="component" value="Unassembled WGS sequence"/>
</dbReference>
<accession>A0A8S1DB02</accession>
<organism evidence="1 2">
    <name type="scientific">Cloeon dipterum</name>
    <dbReference type="NCBI Taxonomy" id="197152"/>
    <lineage>
        <taxon>Eukaryota</taxon>
        <taxon>Metazoa</taxon>
        <taxon>Ecdysozoa</taxon>
        <taxon>Arthropoda</taxon>
        <taxon>Hexapoda</taxon>
        <taxon>Insecta</taxon>
        <taxon>Pterygota</taxon>
        <taxon>Palaeoptera</taxon>
        <taxon>Ephemeroptera</taxon>
        <taxon>Pisciforma</taxon>
        <taxon>Baetidae</taxon>
        <taxon>Cloeon</taxon>
    </lineage>
</organism>
<dbReference type="EMBL" id="CADEPI010000217">
    <property type="protein sequence ID" value="CAB3380782.1"/>
    <property type="molecule type" value="Genomic_DNA"/>
</dbReference>
<comment type="caution">
    <text evidence="1">The sequence shown here is derived from an EMBL/GenBank/DDBJ whole genome shotgun (WGS) entry which is preliminary data.</text>
</comment>
<protein>
    <submittedName>
        <fullName evidence="1">Uncharacterized protein</fullName>
    </submittedName>
</protein>
<evidence type="ECO:0000313" key="2">
    <source>
        <dbReference type="Proteomes" id="UP000494165"/>
    </source>
</evidence>
<evidence type="ECO:0000313" key="1">
    <source>
        <dbReference type="EMBL" id="CAB3380782.1"/>
    </source>
</evidence>
<gene>
    <name evidence="1" type="ORF">CLODIP_2_CD02471</name>
</gene>
<sequence length="77" mass="9171">MSEDLSSKIIRYCLFLRDNDFVFMYTSLGSSTLNADALSMDSLCLGRRLKKRMPLRVHRQIWSCRERRANHQEFPEE</sequence>
<dbReference type="AlphaFoldDB" id="A0A8S1DB02"/>
<reference evidence="1 2" key="1">
    <citation type="submission" date="2020-04" db="EMBL/GenBank/DDBJ databases">
        <authorList>
            <person name="Alioto T."/>
            <person name="Alioto T."/>
            <person name="Gomez Garrido J."/>
        </authorList>
    </citation>
    <scope>NUCLEOTIDE SEQUENCE [LARGE SCALE GENOMIC DNA]</scope>
</reference>
<name>A0A8S1DB02_9INSE</name>
<proteinExistence type="predicted"/>